<dbReference type="EMBL" id="VDEP01000073">
    <property type="protein sequence ID" value="KAA1133208.1"/>
    <property type="molecule type" value="Genomic_DNA"/>
</dbReference>
<protein>
    <submittedName>
        <fullName evidence="1">Uncharacterized protein</fullName>
    </submittedName>
</protein>
<gene>
    <name evidence="1" type="ORF">PGTUg99_026505</name>
</gene>
<comment type="caution">
    <text evidence="1">The sequence shown here is derived from an EMBL/GenBank/DDBJ whole genome shotgun (WGS) entry which is preliminary data.</text>
</comment>
<reference evidence="1 2" key="1">
    <citation type="submission" date="2019-05" db="EMBL/GenBank/DDBJ databases">
        <title>Emergence of the Ug99 lineage of the wheat stem rust pathogen through somatic hybridization.</title>
        <authorList>
            <person name="Li F."/>
            <person name="Upadhyaya N.M."/>
            <person name="Sperschneider J."/>
            <person name="Matny O."/>
            <person name="Nguyen-Phuc H."/>
            <person name="Mago R."/>
            <person name="Raley C."/>
            <person name="Miller M.E."/>
            <person name="Silverstein K.A.T."/>
            <person name="Henningsen E."/>
            <person name="Hirsch C.D."/>
            <person name="Visser B."/>
            <person name="Pretorius Z.A."/>
            <person name="Steffenson B.J."/>
            <person name="Schwessinger B."/>
            <person name="Dodds P.N."/>
            <person name="Figueroa M."/>
        </authorList>
    </citation>
    <scope>NUCLEOTIDE SEQUENCE [LARGE SCALE GENOMIC DNA]</scope>
    <source>
        <strain evidence="1 2">Ug99</strain>
    </source>
</reference>
<name>A0A5B0S5Y6_PUCGR</name>
<proteinExistence type="predicted"/>
<sequence length="110" mass="11797">MYYCSRARNTSDTDYRSFDLTLALQAGLGPDSLTLALPTGLGPFTTTQQTPQIPRLPDEAACQATAADGCLPFPLDGEVMKAPGSPSGYVVLEHDKSIRAEIVRMDCDTT</sequence>
<evidence type="ECO:0000313" key="2">
    <source>
        <dbReference type="Proteomes" id="UP000325313"/>
    </source>
</evidence>
<dbReference type="Proteomes" id="UP000325313">
    <property type="component" value="Unassembled WGS sequence"/>
</dbReference>
<dbReference type="AlphaFoldDB" id="A0A5B0S5Y6"/>
<organism evidence="1 2">
    <name type="scientific">Puccinia graminis f. sp. tritici</name>
    <dbReference type="NCBI Taxonomy" id="56615"/>
    <lineage>
        <taxon>Eukaryota</taxon>
        <taxon>Fungi</taxon>
        <taxon>Dikarya</taxon>
        <taxon>Basidiomycota</taxon>
        <taxon>Pucciniomycotina</taxon>
        <taxon>Pucciniomycetes</taxon>
        <taxon>Pucciniales</taxon>
        <taxon>Pucciniaceae</taxon>
        <taxon>Puccinia</taxon>
    </lineage>
</organism>
<accession>A0A5B0S5Y6</accession>
<evidence type="ECO:0000313" key="1">
    <source>
        <dbReference type="EMBL" id="KAA1133208.1"/>
    </source>
</evidence>